<evidence type="ECO:0000313" key="1">
    <source>
        <dbReference type="EMBL" id="CAB4029098.1"/>
    </source>
</evidence>
<reference evidence="1" key="1">
    <citation type="submission" date="2020-04" db="EMBL/GenBank/DDBJ databases">
        <authorList>
            <person name="Alioto T."/>
            <person name="Alioto T."/>
            <person name="Gomez Garrido J."/>
        </authorList>
    </citation>
    <scope>NUCLEOTIDE SEQUENCE</scope>
    <source>
        <strain evidence="1">A484AB</strain>
    </source>
</reference>
<comment type="caution">
    <text evidence="1">The sequence shown here is derived from an EMBL/GenBank/DDBJ whole genome shotgun (WGS) entry which is preliminary data.</text>
</comment>
<name>A0A6S7JEB6_PARCT</name>
<gene>
    <name evidence="1" type="ORF">PACLA_8A083044</name>
</gene>
<protein>
    <submittedName>
        <fullName evidence="1">Uncharacterized protein</fullName>
    </submittedName>
</protein>
<dbReference type="AlphaFoldDB" id="A0A6S7JEB6"/>
<dbReference type="EMBL" id="CACRXK020015940">
    <property type="protein sequence ID" value="CAB4029098.1"/>
    <property type="molecule type" value="Genomic_DNA"/>
</dbReference>
<keyword evidence="2" id="KW-1185">Reference proteome</keyword>
<evidence type="ECO:0000313" key="2">
    <source>
        <dbReference type="Proteomes" id="UP001152795"/>
    </source>
</evidence>
<accession>A0A6S7JEB6</accession>
<proteinExistence type="predicted"/>
<dbReference type="Proteomes" id="UP001152795">
    <property type="component" value="Unassembled WGS sequence"/>
</dbReference>
<sequence length="66" mass="7696">MVRLMSTGFWMIILRRISPKFTGSNLSISWLPGKLKENLIIVHFSEAFSMFPMHQSLNLSKKRKKS</sequence>
<organism evidence="1 2">
    <name type="scientific">Paramuricea clavata</name>
    <name type="common">Red gorgonian</name>
    <name type="synonym">Violescent sea-whip</name>
    <dbReference type="NCBI Taxonomy" id="317549"/>
    <lineage>
        <taxon>Eukaryota</taxon>
        <taxon>Metazoa</taxon>
        <taxon>Cnidaria</taxon>
        <taxon>Anthozoa</taxon>
        <taxon>Octocorallia</taxon>
        <taxon>Malacalcyonacea</taxon>
        <taxon>Plexauridae</taxon>
        <taxon>Paramuricea</taxon>
    </lineage>
</organism>